<dbReference type="Pfam" id="PF02779">
    <property type="entry name" value="Transket_pyr"/>
    <property type="match status" value="1"/>
</dbReference>
<proteinExistence type="inferred from homology"/>
<dbReference type="Pfam" id="PF02780">
    <property type="entry name" value="Transketolase_C"/>
    <property type="match status" value="1"/>
</dbReference>
<dbReference type="PANTHER" id="PTHR43825">
    <property type="entry name" value="PYRUVATE DEHYDROGENASE E1 COMPONENT"/>
    <property type="match status" value="1"/>
</dbReference>
<dbReference type="OrthoDB" id="8732661at2"/>
<evidence type="ECO:0000256" key="3">
    <source>
        <dbReference type="ARBA" id="ARBA00023052"/>
    </source>
</evidence>
<dbReference type="InterPro" id="IPR005475">
    <property type="entry name" value="Transketolase-like_Pyr-bd"/>
</dbReference>
<accession>A0A1V4HWT1</accession>
<dbReference type="InterPro" id="IPR033248">
    <property type="entry name" value="Transketolase_C"/>
</dbReference>
<dbReference type="InterPro" id="IPR051157">
    <property type="entry name" value="PDH/Transketolase"/>
</dbReference>
<dbReference type="InterPro" id="IPR009014">
    <property type="entry name" value="Transketo_C/PFOR_II"/>
</dbReference>
<dbReference type="SUPFAM" id="SSF52922">
    <property type="entry name" value="TK C-terminal domain-like"/>
    <property type="match status" value="1"/>
</dbReference>
<dbReference type="InterPro" id="IPR029061">
    <property type="entry name" value="THDP-binding"/>
</dbReference>
<feature type="domain" description="Transketolase-like pyrimidine-binding" evidence="4">
    <location>
        <begin position="1"/>
        <end position="162"/>
    </location>
</feature>
<evidence type="ECO:0000313" key="6">
    <source>
        <dbReference type="Proteomes" id="UP000189940"/>
    </source>
</evidence>
<dbReference type="STRING" id="29421.B2M20_12820"/>
<dbReference type="Proteomes" id="UP000189940">
    <property type="component" value="Unassembled WGS sequence"/>
</dbReference>
<name>A0A1V4HWT1_NITVU</name>
<dbReference type="RefSeq" id="WP_079447440.1">
    <property type="nucleotide sequence ID" value="NZ_MWPQ01000049.1"/>
</dbReference>
<reference evidence="5 6" key="1">
    <citation type="submission" date="2017-02" db="EMBL/GenBank/DDBJ databases">
        <title>Genome sequence of the nitrite-oxidizing bacterium Nitrobacter vulgaris strain Ab1.</title>
        <authorList>
            <person name="Mellbye B.L."/>
            <person name="Davis E.W."/>
            <person name="Spieck E."/>
            <person name="Chang J.H."/>
            <person name="Bottomley P.J."/>
            <person name="Sayavedra-Soto L.A."/>
        </authorList>
    </citation>
    <scope>NUCLEOTIDE SEQUENCE [LARGE SCALE GENOMIC DNA]</scope>
    <source>
        <strain evidence="5 6">Ab1</strain>
    </source>
</reference>
<comment type="cofactor">
    <cofactor evidence="1">
        <name>thiamine diphosphate</name>
        <dbReference type="ChEBI" id="CHEBI:58937"/>
    </cofactor>
</comment>
<comment type="caution">
    <text evidence="5">The sequence shown here is derived from an EMBL/GenBank/DDBJ whole genome shotgun (WGS) entry which is preliminary data.</text>
</comment>
<dbReference type="PANTHER" id="PTHR43825:SF1">
    <property type="entry name" value="TRANSKETOLASE-LIKE PYRIMIDINE-BINDING DOMAIN-CONTAINING PROTEIN"/>
    <property type="match status" value="1"/>
</dbReference>
<dbReference type="Gene3D" id="3.40.50.970">
    <property type="match status" value="1"/>
</dbReference>
<dbReference type="SMART" id="SM00861">
    <property type="entry name" value="Transket_pyr"/>
    <property type="match status" value="1"/>
</dbReference>
<sequence>MRDGFVDTLIELADEDERVMLVTADLGFGIFNKYVERFPERFLNVGVAEQNMIGISTGLALDGWKIFAYSIGNFSTLRCLEQIRNDACYHGANVNVVCSGGGFTYGNLGMSHHATEDISIMRALPGLTMVVPCDRFETRHAVRALVTTPGVGYLRIEKEVPIDTSGLGIPYQIGKARRLRDGRDVTIIGAGGVVTDALTAAEELSKQNISARVVSMHTLTPVDVDEIRDAVTATRAILTVEENQVSGGLGGAVAEVCVEIGLGVKFRRLGLAGVYSAIVGNQQFLRDYYGVGATAISAAVRKLIG</sequence>
<dbReference type="EMBL" id="MWPQ01000049">
    <property type="protein sequence ID" value="OPH82072.1"/>
    <property type="molecule type" value="Genomic_DNA"/>
</dbReference>
<evidence type="ECO:0000259" key="4">
    <source>
        <dbReference type="SMART" id="SM00861"/>
    </source>
</evidence>
<evidence type="ECO:0000256" key="2">
    <source>
        <dbReference type="ARBA" id="ARBA00007131"/>
    </source>
</evidence>
<keyword evidence="3" id="KW-0786">Thiamine pyrophosphate</keyword>
<keyword evidence="6" id="KW-1185">Reference proteome</keyword>
<dbReference type="SUPFAM" id="SSF52518">
    <property type="entry name" value="Thiamin diphosphate-binding fold (THDP-binding)"/>
    <property type="match status" value="1"/>
</dbReference>
<evidence type="ECO:0000313" key="5">
    <source>
        <dbReference type="EMBL" id="OPH82072.1"/>
    </source>
</evidence>
<protein>
    <recommendedName>
        <fullName evidence="4">Transketolase-like pyrimidine-binding domain-containing protein</fullName>
    </recommendedName>
</protein>
<gene>
    <name evidence="5" type="ORF">B2M20_12820</name>
</gene>
<dbReference type="CDD" id="cd07033">
    <property type="entry name" value="TPP_PYR_DXS_TK_like"/>
    <property type="match status" value="1"/>
</dbReference>
<dbReference type="AlphaFoldDB" id="A0A1V4HWT1"/>
<comment type="similarity">
    <text evidence="2">Belongs to the transketolase family.</text>
</comment>
<dbReference type="FunFam" id="3.40.50.970:FF:000129">
    <property type="entry name" value="Transketolase"/>
    <property type="match status" value="1"/>
</dbReference>
<evidence type="ECO:0000256" key="1">
    <source>
        <dbReference type="ARBA" id="ARBA00001964"/>
    </source>
</evidence>
<dbReference type="Gene3D" id="3.40.50.920">
    <property type="match status" value="1"/>
</dbReference>
<organism evidence="5 6">
    <name type="scientific">Nitrobacter vulgaris</name>
    <dbReference type="NCBI Taxonomy" id="29421"/>
    <lineage>
        <taxon>Bacteria</taxon>
        <taxon>Pseudomonadati</taxon>
        <taxon>Pseudomonadota</taxon>
        <taxon>Alphaproteobacteria</taxon>
        <taxon>Hyphomicrobiales</taxon>
        <taxon>Nitrobacteraceae</taxon>
        <taxon>Nitrobacter</taxon>
    </lineage>
</organism>